<evidence type="ECO:0000313" key="3">
    <source>
        <dbReference type="Proteomes" id="UP000429607"/>
    </source>
</evidence>
<dbReference type="PANTHER" id="PTHR46564">
    <property type="entry name" value="TRANSPOSASE"/>
    <property type="match status" value="1"/>
</dbReference>
<comment type="caution">
    <text evidence="2">The sequence shown here is derived from an EMBL/GenBank/DDBJ whole genome shotgun (WGS) entry which is preliminary data.</text>
</comment>
<accession>A0A6A3LE75</accession>
<dbReference type="PANTHER" id="PTHR46564:SF1">
    <property type="entry name" value="TRANSPOSASE"/>
    <property type="match status" value="1"/>
</dbReference>
<feature type="domain" description="Tc1-like transposase DDE" evidence="1">
    <location>
        <begin position="145"/>
        <end position="285"/>
    </location>
</feature>
<dbReference type="Gene3D" id="3.30.420.10">
    <property type="entry name" value="Ribonuclease H-like superfamily/Ribonuclease H"/>
    <property type="match status" value="1"/>
</dbReference>
<reference evidence="2 3" key="1">
    <citation type="submission" date="2018-09" db="EMBL/GenBank/DDBJ databases">
        <title>Genomic investigation of the strawberry pathogen Phytophthora fragariae indicates pathogenicity is determined by transcriptional variation in three key races.</title>
        <authorList>
            <person name="Adams T.M."/>
            <person name="Armitage A.D."/>
            <person name="Sobczyk M.K."/>
            <person name="Bates H.J."/>
            <person name="Dunwell J.M."/>
            <person name="Nellist C.F."/>
            <person name="Harrison R.J."/>
        </authorList>
    </citation>
    <scope>NUCLEOTIDE SEQUENCE [LARGE SCALE GENOMIC DNA]</scope>
    <source>
        <strain evidence="2 3">SCRP249</strain>
    </source>
</reference>
<dbReference type="InterPro" id="IPR038717">
    <property type="entry name" value="Tc1-like_DDE_dom"/>
</dbReference>
<dbReference type="SUPFAM" id="SSF53098">
    <property type="entry name" value="Ribonuclease H-like"/>
    <property type="match status" value="1"/>
</dbReference>
<dbReference type="Proteomes" id="UP000429607">
    <property type="component" value="Unassembled WGS sequence"/>
</dbReference>
<evidence type="ECO:0000259" key="1">
    <source>
        <dbReference type="Pfam" id="PF13358"/>
    </source>
</evidence>
<evidence type="ECO:0000313" key="2">
    <source>
        <dbReference type="EMBL" id="KAE9016378.1"/>
    </source>
</evidence>
<dbReference type="InterPro" id="IPR012337">
    <property type="entry name" value="RNaseH-like_sf"/>
</dbReference>
<dbReference type="InterPro" id="IPR047655">
    <property type="entry name" value="Transpos_IS630-like"/>
</dbReference>
<dbReference type="AlphaFoldDB" id="A0A6A3LE75"/>
<dbReference type="Pfam" id="PF13384">
    <property type="entry name" value="HTH_23"/>
    <property type="match status" value="1"/>
</dbReference>
<name>A0A6A3LE75_9STRA</name>
<dbReference type="EMBL" id="QXFV01001063">
    <property type="protein sequence ID" value="KAE9016378.1"/>
    <property type="molecule type" value="Genomic_DNA"/>
</dbReference>
<gene>
    <name evidence="2" type="ORF">PR001_g14663</name>
</gene>
<proteinExistence type="predicted"/>
<sequence length="339" mass="38871">MYAAEFRWRAVVLHYAYGVTCERVGRIFGISGRTVLRWYQQFKSEGHVMPGKRAKKTRQPPHVQRFVADYVKVHSCFYVEELQTALRQRFGAGTSGFSASALLRLLKFDLGLSRKVLERRAREAVPREIEDFLAKMRCWYKYPEQLVFVDETSKNGLDSMRRYAWSARGERAVVSVPFSRGKRVSILAACDVGGFLSWNCTRGTYTRMEFHRAFLRKVVPKLNPWPLPRSIVVIDNARIHMYAELEAAVHACGAILLYLPTYCPQFNPIEVMFGQLKRWLARHANLAFPQFPELVLEVAMRACVKNEDVGVNLFRYCGVGGSKSPSGAREQSCKSEKMH</sequence>
<organism evidence="2 3">
    <name type="scientific">Phytophthora rubi</name>
    <dbReference type="NCBI Taxonomy" id="129364"/>
    <lineage>
        <taxon>Eukaryota</taxon>
        <taxon>Sar</taxon>
        <taxon>Stramenopiles</taxon>
        <taxon>Oomycota</taxon>
        <taxon>Peronosporomycetes</taxon>
        <taxon>Peronosporales</taxon>
        <taxon>Peronosporaceae</taxon>
        <taxon>Phytophthora</taxon>
    </lineage>
</organism>
<protein>
    <recommendedName>
        <fullName evidence="1">Tc1-like transposase DDE domain-containing protein</fullName>
    </recommendedName>
</protein>
<dbReference type="SUPFAM" id="SSF46689">
    <property type="entry name" value="Homeodomain-like"/>
    <property type="match status" value="1"/>
</dbReference>
<dbReference type="Pfam" id="PF13358">
    <property type="entry name" value="DDE_3"/>
    <property type="match status" value="1"/>
</dbReference>
<dbReference type="GO" id="GO:0003676">
    <property type="term" value="F:nucleic acid binding"/>
    <property type="evidence" value="ECO:0007669"/>
    <property type="project" value="InterPro"/>
</dbReference>
<dbReference type="InterPro" id="IPR036397">
    <property type="entry name" value="RNaseH_sf"/>
</dbReference>
<dbReference type="NCBIfam" id="NF033545">
    <property type="entry name" value="transpos_IS630"/>
    <property type="match status" value="1"/>
</dbReference>
<dbReference type="InterPro" id="IPR009057">
    <property type="entry name" value="Homeodomain-like_sf"/>
</dbReference>